<comment type="caution">
    <text evidence="2">The sequence shown here is derived from an EMBL/GenBank/DDBJ whole genome shotgun (WGS) entry which is preliminary data.</text>
</comment>
<name>A0A1J1GL52_PLAGA</name>
<feature type="transmembrane region" description="Helical" evidence="1">
    <location>
        <begin position="135"/>
        <end position="156"/>
    </location>
</feature>
<keyword evidence="1" id="KW-0812">Transmembrane</keyword>
<organism evidence="2 3">
    <name type="scientific">Plasmodium gallinaceum</name>
    <dbReference type="NCBI Taxonomy" id="5849"/>
    <lineage>
        <taxon>Eukaryota</taxon>
        <taxon>Sar</taxon>
        <taxon>Alveolata</taxon>
        <taxon>Apicomplexa</taxon>
        <taxon>Aconoidasida</taxon>
        <taxon>Haemosporida</taxon>
        <taxon>Plasmodiidae</taxon>
        <taxon>Plasmodium</taxon>
        <taxon>Plasmodium (Haemamoeba)</taxon>
    </lineage>
</organism>
<protein>
    <submittedName>
        <fullName evidence="2">Uncharacterized protein</fullName>
    </submittedName>
</protein>
<reference evidence="2" key="1">
    <citation type="submission" date="2015-04" db="EMBL/GenBank/DDBJ databases">
        <authorList>
            <consortium name="Pathogen Informatics"/>
        </authorList>
    </citation>
    <scope>NUCLEOTIDE SEQUENCE [LARGE SCALE GENOMIC DNA]</scope>
    <source>
        <strain evidence="2">8A</strain>
    </source>
</reference>
<evidence type="ECO:0000313" key="2">
    <source>
        <dbReference type="EMBL" id="CRG93043.1"/>
    </source>
</evidence>
<dbReference type="AlphaFoldDB" id="A0A1J1GL52"/>
<dbReference type="Proteomes" id="UP000220797">
    <property type="component" value="Unassembled WGS sequence"/>
</dbReference>
<sequence length="174" mass="20346">MSKTCELNNNVKIYIRSNSRDFNGSDESTEICIQEEFDIDNGTIINVDEIEENVKDLKFLGEDSPKKLKKDINDESYCVNEEFIYNCFCNINELSIKCILRFMADCFSFICAVCIWGILDDIFILMSKDNNFAKLYYYLIFTIIFAAITCSFNYYFSKCARKNNFIYDNIESKA</sequence>
<keyword evidence="1" id="KW-1133">Transmembrane helix</keyword>
<evidence type="ECO:0000313" key="3">
    <source>
        <dbReference type="Proteomes" id="UP000220797"/>
    </source>
</evidence>
<dbReference type="GeneID" id="39729272"/>
<dbReference type="RefSeq" id="XP_028525865.1">
    <property type="nucleotide sequence ID" value="XM_028675100.1"/>
</dbReference>
<accession>A0A1J1GL52</accession>
<keyword evidence="3" id="KW-1185">Reference proteome</keyword>
<keyword evidence="1" id="KW-0472">Membrane</keyword>
<dbReference type="VEuPathDB" id="PlasmoDB:PGAL8A_00074700"/>
<dbReference type="OrthoDB" id="385233at2759"/>
<feature type="transmembrane region" description="Helical" evidence="1">
    <location>
        <begin position="98"/>
        <end position="119"/>
    </location>
</feature>
<gene>
    <name evidence="2" type="ORF">PGAL8A_00074700</name>
</gene>
<evidence type="ECO:0000256" key="1">
    <source>
        <dbReference type="SAM" id="Phobius"/>
    </source>
</evidence>
<proteinExistence type="predicted"/>
<dbReference type="EMBL" id="CVMV01000004">
    <property type="protein sequence ID" value="CRG93043.1"/>
    <property type="molecule type" value="Genomic_DNA"/>
</dbReference>